<evidence type="ECO:0000313" key="1">
    <source>
        <dbReference type="EMBL" id="SJK99363.1"/>
    </source>
</evidence>
<name>A0A284QSI0_ARMOS</name>
<sequence length="72" mass="7678">MQVLFAKQDSATTTTFISPCPSPPGGVGPSTERVRYWIVDRFSFAHHRGVGCGNLGAPGSTFTTTILDAEPH</sequence>
<gene>
    <name evidence="1" type="ORF">ARMOST_02658</name>
</gene>
<dbReference type="AlphaFoldDB" id="A0A284QSI0"/>
<dbReference type="EMBL" id="FUEG01000002">
    <property type="protein sequence ID" value="SJK99363.1"/>
    <property type="molecule type" value="Genomic_DNA"/>
</dbReference>
<accession>A0A284QSI0</accession>
<reference evidence="2" key="1">
    <citation type="journal article" date="2017" name="Nat. Ecol. Evol.">
        <title>Genome expansion and lineage-specific genetic innovations in the forest pathogenic fungi Armillaria.</title>
        <authorList>
            <person name="Sipos G."/>
            <person name="Prasanna A.N."/>
            <person name="Walter M.C."/>
            <person name="O'Connor E."/>
            <person name="Balint B."/>
            <person name="Krizsan K."/>
            <person name="Kiss B."/>
            <person name="Hess J."/>
            <person name="Varga T."/>
            <person name="Slot J."/>
            <person name="Riley R."/>
            <person name="Boka B."/>
            <person name="Rigling D."/>
            <person name="Barry K."/>
            <person name="Lee J."/>
            <person name="Mihaltcheva S."/>
            <person name="LaButti K."/>
            <person name="Lipzen A."/>
            <person name="Waldron R."/>
            <person name="Moloney N.M."/>
            <person name="Sperisen C."/>
            <person name="Kredics L."/>
            <person name="Vagvoelgyi C."/>
            <person name="Patrignani A."/>
            <person name="Fitzpatrick D."/>
            <person name="Nagy I."/>
            <person name="Doyle S."/>
            <person name="Anderson J.B."/>
            <person name="Grigoriev I.V."/>
            <person name="Gueldener U."/>
            <person name="Muensterkoetter M."/>
            <person name="Nagy L.G."/>
        </authorList>
    </citation>
    <scope>NUCLEOTIDE SEQUENCE [LARGE SCALE GENOMIC DNA]</scope>
    <source>
        <strain evidence="2">C18/9</strain>
    </source>
</reference>
<proteinExistence type="predicted"/>
<keyword evidence="2" id="KW-1185">Reference proteome</keyword>
<organism evidence="1 2">
    <name type="scientific">Armillaria ostoyae</name>
    <name type="common">Armillaria root rot fungus</name>
    <dbReference type="NCBI Taxonomy" id="47428"/>
    <lineage>
        <taxon>Eukaryota</taxon>
        <taxon>Fungi</taxon>
        <taxon>Dikarya</taxon>
        <taxon>Basidiomycota</taxon>
        <taxon>Agaricomycotina</taxon>
        <taxon>Agaricomycetes</taxon>
        <taxon>Agaricomycetidae</taxon>
        <taxon>Agaricales</taxon>
        <taxon>Marasmiineae</taxon>
        <taxon>Physalacriaceae</taxon>
        <taxon>Armillaria</taxon>
    </lineage>
</organism>
<dbReference type="Proteomes" id="UP000219338">
    <property type="component" value="Unassembled WGS sequence"/>
</dbReference>
<evidence type="ECO:0000313" key="2">
    <source>
        <dbReference type="Proteomes" id="UP000219338"/>
    </source>
</evidence>
<protein>
    <submittedName>
        <fullName evidence="1">Uncharacterized protein</fullName>
    </submittedName>
</protein>